<dbReference type="GO" id="GO:0005737">
    <property type="term" value="C:cytoplasm"/>
    <property type="evidence" value="ECO:0007669"/>
    <property type="project" value="TreeGrafter"/>
</dbReference>
<keyword evidence="1" id="KW-0560">Oxidoreductase</keyword>
<dbReference type="EMBL" id="JAENIG010000002">
    <property type="protein sequence ID" value="MBK1854222.1"/>
    <property type="molecule type" value="Genomic_DNA"/>
</dbReference>
<reference evidence="4" key="1">
    <citation type="submission" date="2021-01" db="EMBL/GenBank/DDBJ databases">
        <title>Modified the classification status of verrucomicrobia.</title>
        <authorList>
            <person name="Feng X."/>
        </authorList>
    </citation>
    <scope>NUCLEOTIDE SEQUENCE</scope>
    <source>
        <strain evidence="4">5K15</strain>
    </source>
</reference>
<dbReference type="PANTHER" id="PTHR13847:SF289">
    <property type="entry name" value="GLYCINE OXIDASE"/>
    <property type="match status" value="1"/>
</dbReference>
<gene>
    <name evidence="4" type="ORF">JIN83_04595</name>
</gene>
<accession>A0AAE2SBZ4</accession>
<name>A0AAE2SBZ4_9BACT</name>
<dbReference type="Gene3D" id="3.50.50.60">
    <property type="entry name" value="FAD/NAD(P)-binding domain"/>
    <property type="match status" value="2"/>
</dbReference>
<keyword evidence="2" id="KW-0812">Transmembrane</keyword>
<dbReference type="Pfam" id="PF01266">
    <property type="entry name" value="DAO"/>
    <property type="match status" value="1"/>
</dbReference>
<organism evidence="4 5">
    <name type="scientific">Oceaniferula flava</name>
    <dbReference type="NCBI Taxonomy" id="2800421"/>
    <lineage>
        <taxon>Bacteria</taxon>
        <taxon>Pseudomonadati</taxon>
        <taxon>Verrucomicrobiota</taxon>
        <taxon>Verrucomicrobiia</taxon>
        <taxon>Verrucomicrobiales</taxon>
        <taxon>Verrucomicrobiaceae</taxon>
        <taxon>Oceaniferula</taxon>
    </lineage>
</organism>
<dbReference type="SUPFAM" id="SSF54373">
    <property type="entry name" value="FAD-linked reductases, C-terminal domain"/>
    <property type="match status" value="1"/>
</dbReference>
<dbReference type="InterPro" id="IPR036188">
    <property type="entry name" value="FAD/NAD-bd_sf"/>
</dbReference>
<keyword evidence="5" id="KW-1185">Reference proteome</keyword>
<dbReference type="Gene3D" id="3.30.9.10">
    <property type="entry name" value="D-Amino Acid Oxidase, subunit A, domain 2"/>
    <property type="match status" value="1"/>
</dbReference>
<dbReference type="InterPro" id="IPR006076">
    <property type="entry name" value="FAD-dep_OxRdtase"/>
</dbReference>
<evidence type="ECO:0000259" key="3">
    <source>
        <dbReference type="Pfam" id="PF01266"/>
    </source>
</evidence>
<dbReference type="RefSeq" id="WP_309488827.1">
    <property type="nucleotide sequence ID" value="NZ_JAENIG010000002.1"/>
</dbReference>
<dbReference type="PANTHER" id="PTHR13847">
    <property type="entry name" value="SARCOSINE DEHYDROGENASE-RELATED"/>
    <property type="match status" value="1"/>
</dbReference>
<evidence type="ECO:0000313" key="4">
    <source>
        <dbReference type="EMBL" id="MBK1854222.1"/>
    </source>
</evidence>
<feature type="domain" description="FAD dependent oxidoreductase" evidence="3">
    <location>
        <begin position="8"/>
        <end position="397"/>
    </location>
</feature>
<feature type="transmembrane region" description="Helical" evidence="2">
    <location>
        <begin position="7"/>
        <end position="25"/>
    </location>
</feature>
<keyword evidence="2" id="KW-1133">Transmembrane helix</keyword>
<dbReference type="Proteomes" id="UP000634206">
    <property type="component" value="Unassembled WGS sequence"/>
</dbReference>
<sequence>MEKKSDSVVVVGAGIIGLCTAYSLLKAGRAVTIIDREGDSQTSCSYGNAGMVVPSHFIPLAAPGIIAKGLRWLANPEGPFYIRPRMSMDLVRWCRLFSQHATAKHVDASCELIRDLNLESRRLFTELAKDLEVELVEKGLLMLCNSEKTLHEEAEVAEMANRLGVGAEVCDAARLKELDKGIQMDVKGGVWFKDDCHMDPATMVTSLRAKVKAMGAEFMIGAEVSGLSKGSNGMVKLEGVDLPDDQEIVLACGAWSGELMKTMGHRMPMQAGKGYSLTMKNPRELPELCSILCEAKVAVTPMGGALRFGGTMEICGNDLSVNPRRVHGIVKSVSHYFPNFQESDFAGIEPWAGLRPCSPDGLPYIGRVAGSANLTVASGHSMMGLSMGPVTGQVVAEILTSNTPPLDIRKLDPLRFN</sequence>
<protein>
    <submittedName>
        <fullName evidence="4">FAD-dependent oxidoreductase</fullName>
    </submittedName>
</protein>
<keyword evidence="2" id="KW-0472">Membrane</keyword>
<proteinExistence type="predicted"/>
<evidence type="ECO:0000256" key="2">
    <source>
        <dbReference type="SAM" id="Phobius"/>
    </source>
</evidence>
<dbReference type="SUPFAM" id="SSF51905">
    <property type="entry name" value="FAD/NAD(P)-binding domain"/>
    <property type="match status" value="1"/>
</dbReference>
<dbReference type="GO" id="GO:0016491">
    <property type="term" value="F:oxidoreductase activity"/>
    <property type="evidence" value="ECO:0007669"/>
    <property type="project" value="UniProtKB-KW"/>
</dbReference>
<dbReference type="AlphaFoldDB" id="A0AAE2SBZ4"/>
<evidence type="ECO:0000313" key="5">
    <source>
        <dbReference type="Proteomes" id="UP000634206"/>
    </source>
</evidence>
<evidence type="ECO:0000256" key="1">
    <source>
        <dbReference type="ARBA" id="ARBA00023002"/>
    </source>
</evidence>
<comment type="caution">
    <text evidence="4">The sequence shown here is derived from an EMBL/GenBank/DDBJ whole genome shotgun (WGS) entry which is preliminary data.</text>
</comment>